<comment type="subcellular location">
    <subcellularLocation>
        <location evidence="1">Mitochondrion inner membrane</location>
        <topology evidence="1">Peripheral membrane protein</topology>
        <orientation evidence="1">Matrix side</orientation>
    </subcellularLocation>
</comment>
<dbReference type="InterPro" id="IPR003197">
    <property type="entry name" value="QCR7"/>
</dbReference>
<name>A0A913X8W7_EXADI</name>
<keyword evidence="14" id="KW-1185">Reference proteome</keyword>
<dbReference type="PANTHER" id="PTHR12022">
    <property type="entry name" value="UBIQUINOL-CYTOCHROME C REDUCTASE COMPLEX 14 KD PROTEIN"/>
    <property type="match status" value="1"/>
</dbReference>
<comment type="similarity">
    <text evidence="2 12">Belongs to the UQCRB/QCR7 family.</text>
</comment>
<sequence length="117" mass="13708">MASVGSRAAGKLSLGQRLFSAFQDWYIYAAGYRQIGLRREDLLSDDDPDVVEALKRIPDDELNMRNFRVKRAIDATMKQRLLPQELWTKPSEDVTYLDIVIEQVKKERMERELFDKQ</sequence>
<accession>A0A913X8W7</accession>
<comment type="subunit">
    <text evidence="11">Component of the ubiquinol-cytochrome c oxidoreductase (cytochrome b-c1 complex, complex III, CIII), a multisubunit enzyme composed of 11 subunits. The complex is composed of 3 respiratory subunits cytochrome b, cytochrome c1 and Rieske protein UQCRFS1, 2 core protein subunits UQCRC1/QCR1 and UQCRC2/QCR2, and 6 low-molecular weight protein subunits UQCRH/QCR6, UQCRB/QCR7, UQCRQ/QCR8, UQCR10/QCR9, UQCR11/QCR10 and subunit 9, the cleavage product of Rieske protein UQCRFS1. The complex exists as an obligatory dimer and forms supercomplexes (SCs) in the inner mitochondrial membrane with NADH-ubiquinone oxidoreductase (complex I, CI) and cytochrome c oxidase (complex IV, CIV), resulting in different assemblies (supercomplex SCI(1)III(2)IV(1) and megacomplex MCI(2)III(2)IV(2)).</text>
</comment>
<evidence type="ECO:0000256" key="9">
    <source>
        <dbReference type="ARBA" id="ARBA00023136"/>
    </source>
</evidence>
<organism evidence="13 14">
    <name type="scientific">Exaiptasia diaphana</name>
    <name type="common">Tropical sea anemone</name>
    <name type="synonym">Aiptasia pulchella</name>
    <dbReference type="NCBI Taxonomy" id="2652724"/>
    <lineage>
        <taxon>Eukaryota</taxon>
        <taxon>Metazoa</taxon>
        <taxon>Cnidaria</taxon>
        <taxon>Anthozoa</taxon>
        <taxon>Hexacorallia</taxon>
        <taxon>Actiniaria</taxon>
        <taxon>Aiptasiidae</taxon>
        <taxon>Exaiptasia</taxon>
    </lineage>
</organism>
<protein>
    <recommendedName>
        <fullName evidence="3 12">Cytochrome b-c1 complex subunit 7</fullName>
    </recommendedName>
</protein>
<dbReference type="OrthoDB" id="425749at2759"/>
<evidence type="ECO:0000256" key="4">
    <source>
        <dbReference type="ARBA" id="ARBA00022448"/>
    </source>
</evidence>
<keyword evidence="4 12" id="KW-0813">Transport</keyword>
<dbReference type="GO" id="GO:0006122">
    <property type="term" value="P:mitochondrial electron transport, ubiquinol to cytochrome c"/>
    <property type="evidence" value="ECO:0007669"/>
    <property type="project" value="InterPro"/>
</dbReference>
<keyword evidence="5 12" id="KW-0679">Respiratory chain</keyword>
<dbReference type="AlphaFoldDB" id="A0A913X8W7"/>
<dbReference type="KEGG" id="epa:110239359"/>
<evidence type="ECO:0000256" key="5">
    <source>
        <dbReference type="ARBA" id="ARBA00022660"/>
    </source>
</evidence>
<evidence type="ECO:0000256" key="3">
    <source>
        <dbReference type="ARBA" id="ARBA00016323"/>
    </source>
</evidence>
<evidence type="ECO:0000256" key="1">
    <source>
        <dbReference type="ARBA" id="ARBA00004443"/>
    </source>
</evidence>
<evidence type="ECO:0000256" key="8">
    <source>
        <dbReference type="ARBA" id="ARBA00023128"/>
    </source>
</evidence>
<reference evidence="13" key="1">
    <citation type="submission" date="2022-11" db="UniProtKB">
        <authorList>
            <consortium name="EnsemblMetazoa"/>
        </authorList>
    </citation>
    <scope>IDENTIFICATION</scope>
</reference>
<dbReference type="PANTHER" id="PTHR12022:SF0">
    <property type="entry name" value="CYTOCHROME B-C1 COMPLEX SUBUNIT 7"/>
    <property type="match status" value="1"/>
</dbReference>
<evidence type="ECO:0000256" key="6">
    <source>
        <dbReference type="ARBA" id="ARBA00022792"/>
    </source>
</evidence>
<comment type="function">
    <text evidence="12">Component of the ubiquinol-cytochrome c oxidoreductase, a multisubunit transmembrane complex that is part of the mitochondrial electron transport chain which drives oxidative phosphorylation.</text>
</comment>
<evidence type="ECO:0000313" key="14">
    <source>
        <dbReference type="Proteomes" id="UP000887567"/>
    </source>
</evidence>
<dbReference type="Gene3D" id="1.10.1090.10">
    <property type="entry name" value="Cytochrome b-c1 complex subunit 7"/>
    <property type="match status" value="1"/>
</dbReference>
<evidence type="ECO:0000256" key="2">
    <source>
        <dbReference type="ARBA" id="ARBA00008554"/>
    </source>
</evidence>
<dbReference type="SUPFAM" id="SSF81524">
    <property type="entry name" value="14 kDa protein of cytochrome bc1 complex (Ubiquinol-cytochrome c reductase)"/>
    <property type="match status" value="1"/>
</dbReference>
<dbReference type="PIRSF" id="PIRSF000022">
    <property type="entry name" value="Bc1_14K"/>
    <property type="match status" value="1"/>
</dbReference>
<dbReference type="GO" id="GO:0045275">
    <property type="term" value="C:respiratory chain complex III"/>
    <property type="evidence" value="ECO:0007669"/>
    <property type="project" value="InterPro"/>
</dbReference>
<dbReference type="InterPro" id="IPR036544">
    <property type="entry name" value="QCR7_sf"/>
</dbReference>
<comment type="subunit">
    <text evidence="10">Component of the ubiquinol-cytochrome c oxidoreductase (cytochrome b-c1 complex, complex III, CIII), a multisubunit enzyme composed of 3 respiratory subunits cytochrome b, cytochrome c1 and Rieske protein, 2 core protein subunits, and additional low-molecular weight protein subunits. The complex exists as an obligatory dimer and forms supercomplexes (SCs) in the inner mitochondrial membrane with cytochrome c oxidase (complex IV, CIV).</text>
</comment>
<keyword evidence="8 12" id="KW-0496">Mitochondrion</keyword>
<dbReference type="Pfam" id="PF02271">
    <property type="entry name" value="UCR_14kD"/>
    <property type="match status" value="1"/>
</dbReference>
<keyword evidence="7 12" id="KW-0249">Electron transport</keyword>
<keyword evidence="9 12" id="KW-0472">Membrane</keyword>
<evidence type="ECO:0000256" key="10">
    <source>
        <dbReference type="ARBA" id="ARBA00038521"/>
    </source>
</evidence>
<proteinExistence type="inferred from homology"/>
<dbReference type="RefSeq" id="XP_020900727.1">
    <property type="nucleotide sequence ID" value="XM_021045068.1"/>
</dbReference>
<keyword evidence="6 12" id="KW-0999">Mitochondrion inner membrane</keyword>
<dbReference type="GO" id="GO:0005743">
    <property type="term" value="C:mitochondrial inner membrane"/>
    <property type="evidence" value="ECO:0007669"/>
    <property type="project" value="UniProtKB-SubCell"/>
</dbReference>
<evidence type="ECO:0000256" key="12">
    <source>
        <dbReference type="PIRNR" id="PIRNR000022"/>
    </source>
</evidence>
<dbReference type="Proteomes" id="UP000887567">
    <property type="component" value="Unplaced"/>
</dbReference>
<dbReference type="EnsemblMetazoa" id="XM_021045068.1">
    <property type="protein sequence ID" value="XP_020900727.1"/>
    <property type="gene ID" value="LOC110239359"/>
</dbReference>
<evidence type="ECO:0000256" key="7">
    <source>
        <dbReference type="ARBA" id="ARBA00022982"/>
    </source>
</evidence>
<dbReference type="OMA" id="PLAQWYT"/>
<dbReference type="FunFam" id="1.10.1090.10:FF:000001">
    <property type="entry name" value="Cytochrome b-c1 complex subunit 7"/>
    <property type="match status" value="1"/>
</dbReference>
<dbReference type="GeneID" id="110239359"/>
<evidence type="ECO:0000256" key="11">
    <source>
        <dbReference type="ARBA" id="ARBA00046393"/>
    </source>
</evidence>
<evidence type="ECO:0000313" key="13">
    <source>
        <dbReference type="EnsemblMetazoa" id="XP_020900727.1"/>
    </source>
</evidence>